<evidence type="ECO:0000256" key="1">
    <source>
        <dbReference type="ARBA" id="ARBA00022801"/>
    </source>
</evidence>
<dbReference type="RefSeq" id="WP_183315471.1">
    <property type="nucleotide sequence ID" value="NZ_JACIEN010000001.1"/>
</dbReference>
<dbReference type="Gene3D" id="3.40.1090.10">
    <property type="entry name" value="Cytosolic phospholipase A2 catalytic domain"/>
    <property type="match status" value="2"/>
</dbReference>
<feature type="active site" description="Proton acceptor" evidence="4">
    <location>
        <position position="173"/>
    </location>
</feature>
<dbReference type="PROSITE" id="PS51635">
    <property type="entry name" value="PNPLA"/>
    <property type="match status" value="1"/>
</dbReference>
<keyword evidence="5" id="KW-0812">Transmembrane</keyword>
<keyword evidence="5" id="KW-0472">Membrane</keyword>
<dbReference type="EMBL" id="JACIEN010000001">
    <property type="protein sequence ID" value="MBB4015209.1"/>
    <property type="molecule type" value="Genomic_DNA"/>
</dbReference>
<feature type="short sequence motif" description="DGA/G" evidence="4">
    <location>
        <begin position="173"/>
        <end position="175"/>
    </location>
</feature>
<dbReference type="GO" id="GO:0016787">
    <property type="term" value="F:hydrolase activity"/>
    <property type="evidence" value="ECO:0007669"/>
    <property type="project" value="UniProtKB-UniRule"/>
</dbReference>
<dbReference type="Proteomes" id="UP000577362">
    <property type="component" value="Unassembled WGS sequence"/>
</dbReference>
<dbReference type="InterPro" id="IPR050301">
    <property type="entry name" value="NTE"/>
</dbReference>
<reference evidence="7 8" key="1">
    <citation type="submission" date="2020-08" db="EMBL/GenBank/DDBJ databases">
        <title>Genomic Encyclopedia of Type Strains, Phase IV (KMG-IV): sequencing the most valuable type-strain genomes for metagenomic binning, comparative biology and taxonomic classification.</title>
        <authorList>
            <person name="Goeker M."/>
        </authorList>
    </citation>
    <scope>NUCLEOTIDE SEQUENCE [LARGE SCALE GENOMIC DNA]</scope>
    <source>
        <strain evidence="7 8">DSM 103737</strain>
    </source>
</reference>
<proteinExistence type="predicted"/>
<evidence type="ECO:0000313" key="7">
    <source>
        <dbReference type="EMBL" id="MBB4015209.1"/>
    </source>
</evidence>
<keyword evidence="3 4" id="KW-0443">Lipid metabolism</keyword>
<evidence type="ECO:0000256" key="2">
    <source>
        <dbReference type="ARBA" id="ARBA00022963"/>
    </source>
</evidence>
<evidence type="ECO:0000256" key="3">
    <source>
        <dbReference type="ARBA" id="ARBA00023098"/>
    </source>
</evidence>
<evidence type="ECO:0000313" key="8">
    <source>
        <dbReference type="Proteomes" id="UP000577362"/>
    </source>
</evidence>
<comment type="caution">
    <text evidence="7">The sequence shown here is derived from an EMBL/GenBank/DDBJ whole genome shotgun (WGS) entry which is preliminary data.</text>
</comment>
<dbReference type="InterPro" id="IPR016035">
    <property type="entry name" value="Acyl_Trfase/lysoPLipase"/>
</dbReference>
<keyword evidence="5" id="KW-1133">Transmembrane helix</keyword>
<accession>A0A840BV09</accession>
<keyword evidence="8" id="KW-1185">Reference proteome</keyword>
<feature type="domain" description="PNPLA" evidence="6">
    <location>
        <begin position="11"/>
        <end position="186"/>
    </location>
</feature>
<evidence type="ECO:0000256" key="4">
    <source>
        <dbReference type="PROSITE-ProRule" id="PRU01161"/>
    </source>
</evidence>
<feature type="short sequence motif" description="GXGXXG" evidence="4">
    <location>
        <begin position="15"/>
        <end position="20"/>
    </location>
</feature>
<keyword evidence="2 4" id="KW-0442">Lipid degradation</keyword>
<dbReference type="InterPro" id="IPR002641">
    <property type="entry name" value="PNPLA_dom"/>
</dbReference>
<dbReference type="PANTHER" id="PTHR14226">
    <property type="entry name" value="NEUROPATHY TARGET ESTERASE/SWISS CHEESE D.MELANOGASTER"/>
    <property type="match status" value="1"/>
</dbReference>
<evidence type="ECO:0000259" key="6">
    <source>
        <dbReference type="PROSITE" id="PS51635"/>
    </source>
</evidence>
<organism evidence="7 8">
    <name type="scientific">Chelatococcus caeni</name>
    <dbReference type="NCBI Taxonomy" id="1348468"/>
    <lineage>
        <taxon>Bacteria</taxon>
        <taxon>Pseudomonadati</taxon>
        <taxon>Pseudomonadota</taxon>
        <taxon>Alphaproteobacteria</taxon>
        <taxon>Hyphomicrobiales</taxon>
        <taxon>Chelatococcaceae</taxon>
        <taxon>Chelatococcus</taxon>
    </lineage>
</organism>
<feature type="short sequence motif" description="GXSXG" evidence="4">
    <location>
        <begin position="42"/>
        <end position="46"/>
    </location>
</feature>
<feature type="active site" description="Nucleophile" evidence="4">
    <location>
        <position position="44"/>
    </location>
</feature>
<dbReference type="PANTHER" id="PTHR14226:SF29">
    <property type="entry name" value="NEUROPATHY TARGET ESTERASE SWS"/>
    <property type="match status" value="1"/>
</dbReference>
<dbReference type="AlphaFoldDB" id="A0A840BV09"/>
<dbReference type="Pfam" id="PF01734">
    <property type="entry name" value="Patatin"/>
    <property type="match status" value="1"/>
</dbReference>
<dbReference type="SUPFAM" id="SSF52151">
    <property type="entry name" value="FabD/lysophospholipase-like"/>
    <property type="match status" value="1"/>
</dbReference>
<dbReference type="GO" id="GO:0016042">
    <property type="term" value="P:lipid catabolic process"/>
    <property type="evidence" value="ECO:0007669"/>
    <property type="project" value="UniProtKB-UniRule"/>
</dbReference>
<sequence length="281" mass="28888">MTAASGTSIGLALGGGGARGLAHIAVIEVLDELGLRPAAIAGTSMGAIVGAAYAAGIGGRDLRRHVQDTLRDRTAVLTRLLHARVGRLSQIFARGHANPVLIDGEKFLDLFWPQSVPERFEDLAVPLLVVATDYYARSEVVIGAGALVSAVAGSMAIPGLVRPVVAGGRVLIDGGATNPLPFDHLLPRADVVIAVDVVGGAARETDGVPDPVETMFGASHIMQAAIVAGKLAAGPPHIMVRPPVGAFRGLDFFKAKAIFAAADLVKDGLKRDIEAALEALG</sequence>
<feature type="transmembrane region" description="Helical" evidence="5">
    <location>
        <begin position="38"/>
        <end position="57"/>
    </location>
</feature>
<evidence type="ECO:0000256" key="5">
    <source>
        <dbReference type="SAM" id="Phobius"/>
    </source>
</evidence>
<keyword evidence="1 4" id="KW-0378">Hydrolase</keyword>
<name>A0A840BV09_9HYPH</name>
<gene>
    <name evidence="7" type="ORF">GGR16_000215</name>
</gene>
<protein>
    <submittedName>
        <fullName evidence="7">NTE family protein</fullName>
    </submittedName>
</protein>